<dbReference type="KEGG" id="ppsc:EHS13_04975"/>
<protein>
    <submittedName>
        <fullName evidence="1">Uncharacterized protein</fullName>
    </submittedName>
</protein>
<reference evidence="2" key="1">
    <citation type="submission" date="2018-11" db="EMBL/GenBank/DDBJ databases">
        <title>Complete genome sequence of Paenibacillus sp. ML311-T8.</title>
        <authorList>
            <person name="Nam Y.-D."/>
            <person name="Kang J."/>
            <person name="Chung W.-H."/>
            <person name="Park Y.S."/>
        </authorList>
    </citation>
    <scope>NUCLEOTIDE SEQUENCE [LARGE SCALE GENOMIC DNA]</scope>
    <source>
        <strain evidence="2">ML311-T8</strain>
    </source>
</reference>
<keyword evidence="2" id="KW-1185">Reference proteome</keyword>
<accession>A0A6B8RFJ8</accession>
<dbReference type="RefSeq" id="WP_155699305.1">
    <property type="nucleotide sequence ID" value="NZ_CP034235.1"/>
</dbReference>
<sequence>MFKQPLLKKQELTEFAMKRVKENAAFLSFEQGEDELTFRLIEPNGDPSGWLWLHNIWNSYQRSGDLNEVIDLINGQLEGMKYIKQMTEQPRGVDVFNVYPAIRQSDYIKRS</sequence>
<proteinExistence type="predicted"/>
<name>A0A6B8RFJ8_9BACL</name>
<dbReference type="AlphaFoldDB" id="A0A6B8RFJ8"/>
<dbReference type="EMBL" id="CP034235">
    <property type="protein sequence ID" value="QGQ94303.1"/>
    <property type="molecule type" value="Genomic_DNA"/>
</dbReference>
<dbReference type="Proteomes" id="UP000426246">
    <property type="component" value="Chromosome"/>
</dbReference>
<organism evidence="1 2">
    <name type="scientific">Paenibacillus psychroresistens</name>
    <dbReference type="NCBI Taxonomy" id="1778678"/>
    <lineage>
        <taxon>Bacteria</taxon>
        <taxon>Bacillati</taxon>
        <taxon>Bacillota</taxon>
        <taxon>Bacilli</taxon>
        <taxon>Bacillales</taxon>
        <taxon>Paenibacillaceae</taxon>
        <taxon>Paenibacillus</taxon>
    </lineage>
</organism>
<evidence type="ECO:0000313" key="2">
    <source>
        <dbReference type="Proteomes" id="UP000426246"/>
    </source>
</evidence>
<evidence type="ECO:0000313" key="1">
    <source>
        <dbReference type="EMBL" id="QGQ94303.1"/>
    </source>
</evidence>
<gene>
    <name evidence="1" type="ORF">EHS13_04975</name>
</gene>